<evidence type="ECO:0000256" key="1">
    <source>
        <dbReference type="SAM" id="Phobius"/>
    </source>
</evidence>
<sequence length="176" mass="19937">MEVLILDRGTNKTSNLSKGGLFTALGVIFVYLSSIVPVNKLYLLGIASSIIPLSVVTTNIKNTLIVYFATSVICLFVSGSKITVISYIIFFGLYGIIKYYIERIRKIYIEFILKLAFFNVVVLIIFYAYKAFFPGIISVNMPLYILIAGSEIVFLIYDYALSLFISYTNRYLHKKI</sequence>
<accession>A0A934M7H8</accession>
<organism evidence="2 3">
    <name type="scientific">Clostridium aciditolerans</name>
    <dbReference type="NCBI Taxonomy" id="339861"/>
    <lineage>
        <taxon>Bacteria</taxon>
        <taxon>Bacillati</taxon>
        <taxon>Bacillota</taxon>
        <taxon>Clostridia</taxon>
        <taxon>Eubacteriales</taxon>
        <taxon>Clostridiaceae</taxon>
        <taxon>Clostridium</taxon>
    </lineage>
</organism>
<feature type="transmembrane region" description="Helical" evidence="1">
    <location>
        <begin position="16"/>
        <end position="34"/>
    </location>
</feature>
<comment type="caution">
    <text evidence="2">The sequence shown here is derived from an EMBL/GenBank/DDBJ whole genome shotgun (WGS) entry which is preliminary data.</text>
</comment>
<keyword evidence="1" id="KW-0812">Transmembrane</keyword>
<gene>
    <name evidence="2" type="ORF">I6U51_14990</name>
</gene>
<evidence type="ECO:0000313" key="3">
    <source>
        <dbReference type="Proteomes" id="UP000622687"/>
    </source>
</evidence>
<reference evidence="2" key="1">
    <citation type="submission" date="2020-12" db="EMBL/GenBank/DDBJ databases">
        <title>Clostridium thailandense sp. nov., a novel acetogenic bacterium isolated from peat land soil in Thailand.</title>
        <authorList>
            <person name="Chaikitkaew S."/>
            <person name="Birkeland N.K."/>
        </authorList>
    </citation>
    <scope>NUCLEOTIDE SEQUENCE</scope>
    <source>
        <strain evidence="2">DSM 17425</strain>
    </source>
</reference>
<dbReference type="AlphaFoldDB" id="A0A934M7H8"/>
<name>A0A934M7H8_9CLOT</name>
<dbReference type="EMBL" id="JAEEGB010000017">
    <property type="protein sequence ID" value="MBI6873991.1"/>
    <property type="molecule type" value="Genomic_DNA"/>
</dbReference>
<feature type="transmembrane region" description="Helical" evidence="1">
    <location>
        <begin position="107"/>
        <end position="129"/>
    </location>
</feature>
<keyword evidence="3" id="KW-1185">Reference proteome</keyword>
<protein>
    <submittedName>
        <fullName evidence="2">Uncharacterized protein</fullName>
    </submittedName>
</protein>
<feature type="transmembrane region" description="Helical" evidence="1">
    <location>
        <begin position="141"/>
        <end position="165"/>
    </location>
</feature>
<keyword evidence="1" id="KW-0472">Membrane</keyword>
<proteinExistence type="predicted"/>
<keyword evidence="1" id="KW-1133">Transmembrane helix</keyword>
<dbReference type="Proteomes" id="UP000622687">
    <property type="component" value="Unassembled WGS sequence"/>
</dbReference>
<feature type="transmembrane region" description="Helical" evidence="1">
    <location>
        <begin position="66"/>
        <end position="95"/>
    </location>
</feature>
<evidence type="ECO:0000313" key="2">
    <source>
        <dbReference type="EMBL" id="MBI6873991.1"/>
    </source>
</evidence>